<protein>
    <submittedName>
        <fullName evidence="1">Osmotically inducible protein OsmC</fullName>
    </submittedName>
</protein>
<comment type="caution">
    <text evidence="1">The sequence shown here is derived from an EMBL/GenBank/DDBJ whole genome shotgun (WGS) entry which is preliminary data.</text>
</comment>
<evidence type="ECO:0000313" key="1">
    <source>
        <dbReference type="EMBL" id="PSB37237.1"/>
    </source>
</evidence>
<dbReference type="InterPro" id="IPR015946">
    <property type="entry name" value="KH_dom-like_a/b"/>
</dbReference>
<dbReference type="Gene3D" id="3.30.300.20">
    <property type="match status" value="1"/>
</dbReference>
<dbReference type="Proteomes" id="UP000238218">
    <property type="component" value="Unassembled WGS sequence"/>
</dbReference>
<accession>A0ABX5F701</accession>
<sequence length="140" mass="14877">MTTITCRYEGALRCAAEHVPSGSRLITDAPVDNQGKGEAFSPTDLVATALATCLLTVMGIVAERHGIPLEGARVRVEKGMSRSGERRIALLEAWIDLPDGLGADQRDLLISAGERCPVKVSLEGCVPMRLHWTPVAADAG</sequence>
<organism evidence="1 2">
    <name type="scientific">Aphanothece cf. minutissima CCALA 015</name>
    <dbReference type="NCBI Taxonomy" id="2107695"/>
    <lineage>
        <taxon>Bacteria</taxon>
        <taxon>Bacillati</taxon>
        <taxon>Cyanobacteriota</taxon>
        <taxon>Cyanophyceae</taxon>
        <taxon>Oscillatoriophycideae</taxon>
        <taxon>Chroococcales</taxon>
        <taxon>Aphanothecaceae</taxon>
        <taxon>Aphanothece</taxon>
    </lineage>
</organism>
<dbReference type="SUPFAM" id="SSF82784">
    <property type="entry name" value="OsmC-like"/>
    <property type="match status" value="1"/>
</dbReference>
<dbReference type="PANTHER" id="PTHR39624">
    <property type="entry name" value="PROTEIN INVOLVED IN RIMO-MEDIATED BETA-METHYLTHIOLATION OF RIBOSOMAL PROTEIN S12 YCAO"/>
    <property type="match status" value="1"/>
</dbReference>
<dbReference type="RefSeq" id="WP_106221279.1">
    <property type="nucleotide sequence ID" value="NZ_PVWP01000006.1"/>
</dbReference>
<keyword evidence="2" id="KW-1185">Reference proteome</keyword>
<dbReference type="EMBL" id="PVWP01000006">
    <property type="protein sequence ID" value="PSB37237.1"/>
    <property type="molecule type" value="Genomic_DNA"/>
</dbReference>
<gene>
    <name evidence="1" type="ORF">C7B81_09780</name>
</gene>
<evidence type="ECO:0000313" key="2">
    <source>
        <dbReference type="Proteomes" id="UP000238218"/>
    </source>
</evidence>
<dbReference type="Pfam" id="PF02566">
    <property type="entry name" value="OsmC"/>
    <property type="match status" value="1"/>
</dbReference>
<dbReference type="PANTHER" id="PTHR39624:SF2">
    <property type="entry name" value="OSMC-LIKE PROTEIN"/>
    <property type="match status" value="1"/>
</dbReference>
<reference evidence="1 2" key="1">
    <citation type="submission" date="2018-02" db="EMBL/GenBank/DDBJ databases">
        <authorList>
            <person name="Moore K."/>
            <person name="Momper L."/>
        </authorList>
    </citation>
    <scope>NUCLEOTIDE SEQUENCE [LARGE SCALE GENOMIC DNA]</scope>
    <source>
        <strain evidence="1 2">CCALA 015</strain>
    </source>
</reference>
<dbReference type="InterPro" id="IPR036102">
    <property type="entry name" value="OsmC/Ohrsf"/>
</dbReference>
<name>A0ABX5F701_9CHRO</name>
<proteinExistence type="predicted"/>
<reference evidence="1 2" key="2">
    <citation type="submission" date="2018-03" db="EMBL/GenBank/DDBJ databases">
        <title>The ancient ancestry and fast evolution of plastids.</title>
        <authorList>
            <person name="Moore K.R."/>
            <person name="Magnabosco C."/>
            <person name="Momper L."/>
            <person name="Gold D.A."/>
            <person name="Bosak T."/>
            <person name="Fournier G.P."/>
        </authorList>
    </citation>
    <scope>NUCLEOTIDE SEQUENCE [LARGE SCALE GENOMIC DNA]</scope>
    <source>
        <strain evidence="1 2">CCALA 015</strain>
    </source>
</reference>
<dbReference type="InterPro" id="IPR003718">
    <property type="entry name" value="OsmC/Ohr_fam"/>
</dbReference>